<dbReference type="EMBL" id="JAHHUM010002185">
    <property type="protein sequence ID" value="KAK5605662.1"/>
    <property type="molecule type" value="Genomic_DNA"/>
</dbReference>
<evidence type="ECO:0000313" key="2">
    <source>
        <dbReference type="EMBL" id="KAK5605662.1"/>
    </source>
</evidence>
<sequence length="244" mass="27374">MTPEPLRPDKGRRHMNRDRVLKRPSIDRRGTVHPFTCQRTGPEPMRVKPAGAQSDLHFLLLDQQSFDLPPTGEDPVLPLQAAQQPISREQETKTLLAMNGEKTSAPPPVLLHSFALSAHDPYLGTVGEGWDRDEAVNPELQHHIPEPCPQAKLRSIYLQLHLAIPQEPNTSRDGLSLRSEPEADLFEVRHPPRQPDLLGPVRDPDSDLLRDLGLSAEEEEDVSEQARCCHSSEEVSSNICIWMV</sequence>
<feature type="compositionally biased region" description="Basic and acidic residues" evidence="1">
    <location>
        <begin position="17"/>
        <end position="30"/>
    </location>
</feature>
<dbReference type="AlphaFoldDB" id="A0AAV9RB01"/>
<gene>
    <name evidence="2" type="ORF">CRENBAI_008110</name>
</gene>
<comment type="caution">
    <text evidence="2">The sequence shown here is derived from an EMBL/GenBank/DDBJ whole genome shotgun (WGS) entry which is preliminary data.</text>
</comment>
<name>A0AAV9RB01_9TELE</name>
<keyword evidence="3" id="KW-1185">Reference proteome</keyword>
<feature type="region of interest" description="Disordered" evidence="1">
    <location>
        <begin position="1"/>
        <end position="49"/>
    </location>
</feature>
<organism evidence="2 3">
    <name type="scientific">Crenichthys baileyi</name>
    <name type="common">White River springfish</name>
    <dbReference type="NCBI Taxonomy" id="28760"/>
    <lineage>
        <taxon>Eukaryota</taxon>
        <taxon>Metazoa</taxon>
        <taxon>Chordata</taxon>
        <taxon>Craniata</taxon>
        <taxon>Vertebrata</taxon>
        <taxon>Euteleostomi</taxon>
        <taxon>Actinopterygii</taxon>
        <taxon>Neopterygii</taxon>
        <taxon>Teleostei</taxon>
        <taxon>Neoteleostei</taxon>
        <taxon>Acanthomorphata</taxon>
        <taxon>Ovalentaria</taxon>
        <taxon>Atherinomorphae</taxon>
        <taxon>Cyprinodontiformes</taxon>
        <taxon>Goodeidae</taxon>
        <taxon>Crenichthys</taxon>
    </lineage>
</organism>
<evidence type="ECO:0000313" key="3">
    <source>
        <dbReference type="Proteomes" id="UP001311232"/>
    </source>
</evidence>
<protein>
    <submittedName>
        <fullName evidence="2">Uncharacterized protein</fullName>
    </submittedName>
</protein>
<reference evidence="2 3" key="1">
    <citation type="submission" date="2021-06" db="EMBL/GenBank/DDBJ databases">
        <authorList>
            <person name="Palmer J.M."/>
        </authorList>
    </citation>
    <scope>NUCLEOTIDE SEQUENCE [LARGE SCALE GENOMIC DNA]</scope>
    <source>
        <strain evidence="2 3">MEX-2019</strain>
        <tissue evidence="2">Muscle</tissue>
    </source>
</reference>
<dbReference type="Proteomes" id="UP001311232">
    <property type="component" value="Unassembled WGS sequence"/>
</dbReference>
<evidence type="ECO:0000256" key="1">
    <source>
        <dbReference type="SAM" id="MobiDB-lite"/>
    </source>
</evidence>
<proteinExistence type="predicted"/>
<accession>A0AAV9RB01</accession>